<keyword evidence="2" id="KW-1133">Transmembrane helix</keyword>
<dbReference type="AlphaFoldDB" id="A0AB36THI2"/>
<dbReference type="InterPro" id="IPR011047">
    <property type="entry name" value="Quinoprotein_ADH-like_sf"/>
</dbReference>
<evidence type="ECO:0000313" key="4">
    <source>
        <dbReference type="EMBL" id="PFH02761.1"/>
    </source>
</evidence>
<feature type="region of interest" description="Disordered" evidence="1">
    <location>
        <begin position="37"/>
        <end position="72"/>
    </location>
</feature>
<feature type="domain" description="Pyrrolo-quinoline quinone repeat" evidence="3">
    <location>
        <begin position="481"/>
        <end position="571"/>
    </location>
</feature>
<dbReference type="EMBL" id="PDBW01000001">
    <property type="protein sequence ID" value="PFH02761.1"/>
    <property type="molecule type" value="Genomic_DNA"/>
</dbReference>
<accession>A0AB36THI2</accession>
<protein>
    <recommendedName>
        <fullName evidence="3">Pyrrolo-quinoline quinone repeat domain-containing protein</fullName>
    </recommendedName>
</protein>
<comment type="caution">
    <text evidence="4">The sequence shown here is derived from an EMBL/GenBank/DDBJ whole genome shotgun (WGS) entry which is preliminary data.</text>
</comment>
<name>A0AB36THI2_ACETH</name>
<dbReference type="Gene3D" id="2.130.10.10">
    <property type="entry name" value="YVTN repeat-like/Quinoprotein amine dehydrogenase"/>
    <property type="match status" value="1"/>
</dbReference>
<dbReference type="Pfam" id="PF13360">
    <property type="entry name" value="PQQ_2"/>
    <property type="match status" value="1"/>
</dbReference>
<dbReference type="PANTHER" id="PTHR34512">
    <property type="entry name" value="CELL SURFACE PROTEIN"/>
    <property type="match status" value="1"/>
</dbReference>
<evidence type="ECO:0000313" key="5">
    <source>
        <dbReference type="Proteomes" id="UP000223596"/>
    </source>
</evidence>
<keyword evidence="2" id="KW-0812">Transmembrane</keyword>
<dbReference type="SUPFAM" id="SSF50998">
    <property type="entry name" value="Quinoprotein alcohol dehydrogenase-like"/>
    <property type="match status" value="2"/>
</dbReference>
<proteinExistence type="predicted"/>
<organism evidence="4 5">
    <name type="scientific">Acetivibrio thermocellus AD2</name>
    <dbReference type="NCBI Taxonomy" id="1138384"/>
    <lineage>
        <taxon>Bacteria</taxon>
        <taxon>Bacillati</taxon>
        <taxon>Bacillota</taxon>
        <taxon>Clostridia</taxon>
        <taxon>Eubacteriales</taxon>
        <taxon>Oscillospiraceae</taxon>
        <taxon>Acetivibrio</taxon>
    </lineage>
</organism>
<keyword evidence="2" id="KW-0472">Membrane</keyword>
<dbReference type="InterPro" id="IPR015943">
    <property type="entry name" value="WD40/YVTN_repeat-like_dom_sf"/>
</dbReference>
<evidence type="ECO:0000259" key="3">
    <source>
        <dbReference type="Pfam" id="PF13360"/>
    </source>
</evidence>
<feature type="transmembrane region" description="Helical" evidence="2">
    <location>
        <begin position="7"/>
        <end position="27"/>
    </location>
</feature>
<dbReference type="Proteomes" id="UP000223596">
    <property type="component" value="Unassembled WGS sequence"/>
</dbReference>
<sequence>MNTKTSKIILTINIIILLLAVPGFIILDKYLERSNSNPDNIVAPPSPDVASNPGETTIPDVTASPENTDTKNWTAITPDEIDIVKECLPESHNFKWDVIKDGKKLDTYSRDNTVVFKPADEYNEIDGVTTFRGNNYRNSASFGSANVREEKLEKVWSIKIGYIDTWTGVGWNGQPAIVKWSNELRKKMNLFQDKKDKNDLKEVIYATLDGKIYFLDLDDGSYTRNPINVGAPLKGSVTVDPRGYPLLYSGQGIDEVKGQKVSIGFRIYSLLDQKLLYFINGLDNTAFRYWGAFDSSPLLHKETDTLFLCGENGLLYSIKLNTDYDPAQPAISIKPDIVKYRYVSPVNGRLGTENSIAAFKNFGYFADNSGTLQCVDLNTLSPVWIRNITDDTDSTMGIEDLGGNNVYIYIANEVDLQGENGYSYVRKINALTGSLVWEKKYKCSYNADTNGGTLASPVIGKNEISNLVIFSIAKSYKKNGGKLIAFDKNTGDEVWVIDSDFYSWSSPVDVYTEDGKAYIIHCDSAGYMNLIEGKSGKILDKIPLGGNIEGSPAVYDNMIVVGTRGQQIYGIRIK</sequence>
<gene>
    <name evidence="4" type="ORF">M972_111548</name>
</gene>
<dbReference type="PANTHER" id="PTHR34512:SF30">
    <property type="entry name" value="OUTER MEMBRANE PROTEIN ASSEMBLY FACTOR BAMB"/>
    <property type="match status" value="1"/>
</dbReference>
<dbReference type="InterPro" id="IPR002372">
    <property type="entry name" value="PQQ_rpt_dom"/>
</dbReference>
<dbReference type="GeneID" id="35805319"/>
<evidence type="ECO:0000256" key="1">
    <source>
        <dbReference type="SAM" id="MobiDB-lite"/>
    </source>
</evidence>
<dbReference type="RefSeq" id="WP_003516269.1">
    <property type="nucleotide sequence ID" value="NZ_CP013828.1"/>
</dbReference>
<evidence type="ECO:0000256" key="2">
    <source>
        <dbReference type="SAM" id="Phobius"/>
    </source>
</evidence>
<reference evidence="4 5" key="1">
    <citation type="submission" date="2017-09" db="EMBL/GenBank/DDBJ databases">
        <title>Evaluation of Pacific Biosciences Sequencing Technology to Finishing C. thermocellum Genome Sequences.</title>
        <authorList>
            <person name="Brown S."/>
        </authorList>
    </citation>
    <scope>NUCLEOTIDE SEQUENCE [LARGE SCALE GENOMIC DNA]</scope>
    <source>
        <strain evidence="4 5">AD2</strain>
    </source>
</reference>